<dbReference type="AlphaFoldDB" id="A0A1F6CHT8"/>
<evidence type="ECO:0000256" key="1">
    <source>
        <dbReference type="SAM" id="Phobius"/>
    </source>
</evidence>
<evidence type="ECO:0000313" key="3">
    <source>
        <dbReference type="Proteomes" id="UP000176445"/>
    </source>
</evidence>
<dbReference type="Proteomes" id="UP000176445">
    <property type="component" value="Unassembled WGS sequence"/>
</dbReference>
<feature type="transmembrane region" description="Helical" evidence="1">
    <location>
        <begin position="164"/>
        <end position="182"/>
    </location>
</feature>
<gene>
    <name evidence="2" type="ORF">A2704_00495</name>
</gene>
<feature type="transmembrane region" description="Helical" evidence="1">
    <location>
        <begin position="83"/>
        <end position="108"/>
    </location>
</feature>
<dbReference type="EMBL" id="MFKW01000087">
    <property type="protein sequence ID" value="OGG48567.1"/>
    <property type="molecule type" value="Genomic_DNA"/>
</dbReference>
<sequence length="260" mass="28910">MQRSNAAALFAVVLTVLPPLLGTGFYGDQTWWWLVVVLFFGLFQVAVYFGARKLSGATEFHSPVLQDHTMKEATMRKQSRFELFYGTLVSALAFLTTGVVAAFFYFTFWMGEVIDLSLQLRGVTIPPESYPIILLTAWTLLQRAKAHWRPRDGRYGQFWWGEDLLEAFCITIFIGVTLVWAIATNTNLTFVVVMIAFLAQSIGDALLNGRHRYEEELFAAGAVAGRTAAGPTGSEAGVAEIPAPHRFVAERLPTTYREGG</sequence>
<reference evidence="2 3" key="1">
    <citation type="journal article" date="2016" name="Nat. Commun.">
        <title>Thousands of microbial genomes shed light on interconnected biogeochemical processes in an aquifer system.</title>
        <authorList>
            <person name="Anantharaman K."/>
            <person name="Brown C.T."/>
            <person name="Hug L.A."/>
            <person name="Sharon I."/>
            <person name="Castelle C.J."/>
            <person name="Probst A.J."/>
            <person name="Thomas B.C."/>
            <person name="Singh A."/>
            <person name="Wilkins M.J."/>
            <person name="Karaoz U."/>
            <person name="Brodie E.L."/>
            <person name="Williams K.H."/>
            <person name="Hubbard S.S."/>
            <person name="Banfield J.F."/>
        </authorList>
    </citation>
    <scope>NUCLEOTIDE SEQUENCE [LARGE SCALE GENOMIC DNA]</scope>
</reference>
<proteinExistence type="predicted"/>
<keyword evidence="1" id="KW-0812">Transmembrane</keyword>
<evidence type="ECO:0000313" key="2">
    <source>
        <dbReference type="EMBL" id="OGG48567.1"/>
    </source>
</evidence>
<feature type="transmembrane region" description="Helical" evidence="1">
    <location>
        <begin position="188"/>
        <end position="207"/>
    </location>
</feature>
<feature type="transmembrane region" description="Helical" evidence="1">
    <location>
        <begin position="32"/>
        <end position="51"/>
    </location>
</feature>
<keyword evidence="1" id="KW-0472">Membrane</keyword>
<protein>
    <submittedName>
        <fullName evidence="2">Uncharacterized protein</fullName>
    </submittedName>
</protein>
<accession>A0A1F6CHT8</accession>
<keyword evidence="1" id="KW-1133">Transmembrane helix</keyword>
<name>A0A1F6CHT8_9BACT</name>
<comment type="caution">
    <text evidence="2">The sequence shown here is derived from an EMBL/GenBank/DDBJ whole genome shotgun (WGS) entry which is preliminary data.</text>
</comment>
<organism evidence="2 3">
    <name type="scientific">Candidatus Kaiserbacteria bacterium RIFCSPHIGHO2_01_FULL_54_36b</name>
    <dbReference type="NCBI Taxonomy" id="1798483"/>
    <lineage>
        <taxon>Bacteria</taxon>
        <taxon>Candidatus Kaiseribacteriota</taxon>
    </lineage>
</organism>